<dbReference type="OrthoDB" id="1115009at2"/>
<sequence length="331" mass="35801">MKNHFFPVLLLTAAALASCETNIAVPTPSHEPRASVLYLLRNEPTGDTLNNRTEGWLYAGASQQIFSRQGELGRADAIIRIADQAGRPVETFQAVTAANSSFFNGPGYYRPRRSQLVQPGQTYSLQATVPGLPEVASTLTMPFPAVIVNASLAPRPQLPGSGTSSLVPARLSVTIQDNAATTDYYLATARLVDAQGRHGAWRPVDLDITSRENTIEVGRFQLSRSFADDFDISPYADTNVNGQQFTFTSNVVYNKEFCAGPAGAPCPTPAFMEVTVSTLTPDAYRFLLAKRRYLDTNGNPFAEPAPLFSNIANGFGVFGGATEVTYRIPLP</sequence>
<evidence type="ECO:0008006" key="4">
    <source>
        <dbReference type="Google" id="ProtNLM"/>
    </source>
</evidence>
<accession>A0A1I5UG45</accession>
<dbReference type="EMBL" id="FOXS01000001">
    <property type="protein sequence ID" value="SFP94254.1"/>
    <property type="molecule type" value="Genomic_DNA"/>
</dbReference>
<dbReference type="Proteomes" id="UP000199029">
    <property type="component" value="Unassembled WGS sequence"/>
</dbReference>
<protein>
    <recommendedName>
        <fullName evidence="4">DUF4249 domain-containing protein</fullName>
    </recommendedName>
</protein>
<dbReference type="RefSeq" id="WP_092669363.1">
    <property type="nucleotide sequence ID" value="NZ_FOXS01000001.1"/>
</dbReference>
<feature type="chain" id="PRO_5011447906" description="DUF4249 domain-containing protein" evidence="1">
    <location>
        <begin position="18"/>
        <end position="331"/>
    </location>
</feature>
<name>A0A1I5UG45_HYMAR</name>
<keyword evidence="1" id="KW-0732">Signal</keyword>
<keyword evidence="3" id="KW-1185">Reference proteome</keyword>
<reference evidence="3" key="1">
    <citation type="submission" date="2016-10" db="EMBL/GenBank/DDBJ databases">
        <authorList>
            <person name="Varghese N."/>
            <person name="Submissions S."/>
        </authorList>
    </citation>
    <scope>NUCLEOTIDE SEQUENCE [LARGE SCALE GENOMIC DNA]</scope>
    <source>
        <strain evidence="3">OR362-8,ATCC BAA-1266,JCM 13504</strain>
    </source>
</reference>
<dbReference type="AlphaFoldDB" id="A0A1I5UG45"/>
<feature type="signal peptide" evidence="1">
    <location>
        <begin position="1"/>
        <end position="17"/>
    </location>
</feature>
<gene>
    <name evidence="2" type="ORF">SAMN04515668_0909</name>
</gene>
<dbReference type="PROSITE" id="PS51257">
    <property type="entry name" value="PROKAR_LIPOPROTEIN"/>
    <property type="match status" value="1"/>
</dbReference>
<evidence type="ECO:0000313" key="2">
    <source>
        <dbReference type="EMBL" id="SFP94254.1"/>
    </source>
</evidence>
<evidence type="ECO:0000256" key="1">
    <source>
        <dbReference type="SAM" id="SignalP"/>
    </source>
</evidence>
<dbReference type="Pfam" id="PF14054">
    <property type="entry name" value="DUF4249"/>
    <property type="match status" value="1"/>
</dbReference>
<evidence type="ECO:0000313" key="3">
    <source>
        <dbReference type="Proteomes" id="UP000199029"/>
    </source>
</evidence>
<dbReference type="InterPro" id="IPR025345">
    <property type="entry name" value="DUF4249"/>
</dbReference>
<organism evidence="2 3">
    <name type="scientific">Hymenobacter arizonensis</name>
    <name type="common">Siccationidurans arizonensis</name>
    <dbReference type="NCBI Taxonomy" id="1227077"/>
    <lineage>
        <taxon>Bacteria</taxon>
        <taxon>Pseudomonadati</taxon>
        <taxon>Bacteroidota</taxon>
        <taxon>Cytophagia</taxon>
        <taxon>Cytophagales</taxon>
        <taxon>Hymenobacteraceae</taxon>
        <taxon>Hymenobacter</taxon>
    </lineage>
</organism>
<proteinExistence type="predicted"/>